<feature type="domain" description="DUF1995" evidence="1">
    <location>
        <begin position="29"/>
        <end position="156"/>
    </location>
</feature>
<gene>
    <name evidence="2" type="ORF">MNEG_0108</name>
</gene>
<dbReference type="KEGG" id="mng:MNEG_0108"/>
<dbReference type="OrthoDB" id="5696at2759"/>
<dbReference type="EMBL" id="KK100228">
    <property type="protein sequence ID" value="KIZ07855.1"/>
    <property type="molecule type" value="Genomic_DNA"/>
</dbReference>
<dbReference type="Proteomes" id="UP000054498">
    <property type="component" value="Unassembled WGS sequence"/>
</dbReference>
<keyword evidence="3" id="KW-1185">Reference proteome</keyword>
<organism evidence="2 3">
    <name type="scientific">Monoraphidium neglectum</name>
    <dbReference type="NCBI Taxonomy" id="145388"/>
    <lineage>
        <taxon>Eukaryota</taxon>
        <taxon>Viridiplantae</taxon>
        <taxon>Chlorophyta</taxon>
        <taxon>core chlorophytes</taxon>
        <taxon>Chlorophyceae</taxon>
        <taxon>CS clade</taxon>
        <taxon>Sphaeropleales</taxon>
        <taxon>Selenastraceae</taxon>
        <taxon>Monoraphidium</taxon>
    </lineage>
</organism>
<dbReference type="InterPro" id="IPR053021">
    <property type="entry name" value="Chloroplast_ADK"/>
</dbReference>
<dbReference type="PANTHER" id="PTHR35509:SF1">
    <property type="entry name" value="DOMAIN PROTEIN, PUTATIVE (DUF1995)-RELATED"/>
    <property type="match status" value="1"/>
</dbReference>
<dbReference type="Pfam" id="PF09353">
    <property type="entry name" value="DUF1995"/>
    <property type="match status" value="1"/>
</dbReference>
<name>A0A0D2MZK6_9CHLO</name>
<reference evidence="2 3" key="1">
    <citation type="journal article" date="2013" name="BMC Genomics">
        <title>Reconstruction of the lipid metabolism for the microalga Monoraphidium neglectum from its genome sequence reveals characteristics suitable for biofuel production.</title>
        <authorList>
            <person name="Bogen C."/>
            <person name="Al-Dilaimi A."/>
            <person name="Albersmeier A."/>
            <person name="Wichmann J."/>
            <person name="Grundmann M."/>
            <person name="Rupp O."/>
            <person name="Lauersen K.J."/>
            <person name="Blifernez-Klassen O."/>
            <person name="Kalinowski J."/>
            <person name="Goesmann A."/>
            <person name="Mussgnug J.H."/>
            <person name="Kruse O."/>
        </authorList>
    </citation>
    <scope>NUCLEOTIDE SEQUENCE [LARGE SCALE GENOMIC DNA]</scope>
    <source>
        <strain evidence="2 3">SAG 48.87</strain>
    </source>
</reference>
<dbReference type="AlphaFoldDB" id="A0A0D2MZK6"/>
<dbReference type="PANTHER" id="PTHR35509">
    <property type="entry name" value="DOMAIN PROTEIN, PUTATIVE (DUF1995)-RELATED"/>
    <property type="match status" value="1"/>
</dbReference>
<evidence type="ECO:0000259" key="1">
    <source>
        <dbReference type="Pfam" id="PF09353"/>
    </source>
</evidence>
<protein>
    <recommendedName>
        <fullName evidence="1">DUF1995 domain-containing protein</fullName>
    </recommendedName>
</protein>
<dbReference type="RefSeq" id="XP_013906874.1">
    <property type="nucleotide sequence ID" value="XM_014051420.1"/>
</dbReference>
<accession>A0A0D2MZK6</accession>
<dbReference type="STRING" id="145388.A0A0D2MZK6"/>
<proteinExistence type="predicted"/>
<evidence type="ECO:0000313" key="2">
    <source>
        <dbReference type="EMBL" id="KIZ07855.1"/>
    </source>
</evidence>
<evidence type="ECO:0000313" key="3">
    <source>
        <dbReference type="Proteomes" id="UP000054498"/>
    </source>
</evidence>
<dbReference type="GeneID" id="25726226"/>
<dbReference type="InterPro" id="IPR018962">
    <property type="entry name" value="DUF1995"/>
</dbReference>
<sequence length="199" mass="21758">MPAVTSLAPLRPRPSLDSQDRSFAIDSLNSRRPVTTEDELIIIACPDPPGADDCLKAVRMIGDQDEKEGVPDRPVVLFNQRLSSGDVGIGLNARRMRDNFLGRFTVTYSLRPVGDIGTVFRSYPGMWKVFVEEPELPGRYRMIAERPSRPAGEALDFIIDQALNPNAGAEGGAAAPADLGSQLRQVITGMSRFMRSLSN</sequence>